<dbReference type="Proteomes" id="UP000037460">
    <property type="component" value="Unassembled WGS sequence"/>
</dbReference>
<dbReference type="AlphaFoldDB" id="A0A0M0KD31"/>
<dbReference type="GO" id="GO:0005829">
    <property type="term" value="C:cytosol"/>
    <property type="evidence" value="ECO:0007669"/>
    <property type="project" value="TreeGrafter"/>
</dbReference>
<sequence>MSDTDEAQGPVGFKSNEVFAKMAGNLKANPALLKTVNGTFLFHVTGGPEKAKVAWVVDAKAGANAVGSVSVANDPAGAKADCEITISDADLLALATGKLNAMSAYMSGKLKVKGKSTLAQKLGELLKKAPEPKSKL</sequence>
<evidence type="ECO:0000313" key="2">
    <source>
        <dbReference type="EMBL" id="KOO36467.1"/>
    </source>
</evidence>
<dbReference type="InterPro" id="IPR003033">
    <property type="entry name" value="SCP2_sterol-bd_dom"/>
</dbReference>
<dbReference type="SUPFAM" id="SSF55718">
    <property type="entry name" value="SCP-like"/>
    <property type="match status" value="1"/>
</dbReference>
<dbReference type="Gene3D" id="3.30.1050.10">
    <property type="entry name" value="SCP2 sterol-binding domain"/>
    <property type="match status" value="1"/>
</dbReference>
<dbReference type="PANTHER" id="PTHR10094">
    <property type="entry name" value="STEROL CARRIER PROTEIN 2 SCP-2 FAMILY PROTEIN"/>
    <property type="match status" value="1"/>
</dbReference>
<evidence type="ECO:0000259" key="1">
    <source>
        <dbReference type="Pfam" id="PF02036"/>
    </source>
</evidence>
<dbReference type="Pfam" id="PF02036">
    <property type="entry name" value="SCP2"/>
    <property type="match status" value="1"/>
</dbReference>
<proteinExistence type="predicted"/>
<name>A0A0M0KD31_9EUKA</name>
<organism evidence="2 3">
    <name type="scientific">Chrysochromulina tobinii</name>
    <dbReference type="NCBI Taxonomy" id="1460289"/>
    <lineage>
        <taxon>Eukaryota</taxon>
        <taxon>Haptista</taxon>
        <taxon>Haptophyta</taxon>
        <taxon>Prymnesiophyceae</taxon>
        <taxon>Prymnesiales</taxon>
        <taxon>Chrysochromulinaceae</taxon>
        <taxon>Chrysochromulina</taxon>
    </lineage>
</organism>
<feature type="domain" description="SCP2" evidence="1">
    <location>
        <begin position="27"/>
        <end position="127"/>
    </location>
</feature>
<dbReference type="EMBL" id="JWZX01000617">
    <property type="protein sequence ID" value="KOO36467.1"/>
    <property type="molecule type" value="Genomic_DNA"/>
</dbReference>
<dbReference type="OrthoDB" id="202825at2759"/>
<gene>
    <name evidence="2" type="ORF">Ctob_014423</name>
</gene>
<protein>
    <submittedName>
        <fullName evidence="2">Protein dhs-28</fullName>
    </submittedName>
</protein>
<keyword evidence="3" id="KW-1185">Reference proteome</keyword>
<dbReference type="PANTHER" id="PTHR10094:SF25">
    <property type="entry name" value="SCP2 STEROL-BINDING DOMAIN-CONTAINING PROTEIN 1"/>
    <property type="match status" value="1"/>
</dbReference>
<dbReference type="InterPro" id="IPR036527">
    <property type="entry name" value="SCP2_sterol-bd_dom_sf"/>
</dbReference>
<reference evidence="3" key="1">
    <citation type="journal article" date="2015" name="PLoS Genet.">
        <title>Genome Sequence and Transcriptome Analyses of Chrysochromulina tobin: Metabolic Tools for Enhanced Algal Fitness in the Prominent Order Prymnesiales (Haptophyceae).</title>
        <authorList>
            <person name="Hovde B.T."/>
            <person name="Deodato C.R."/>
            <person name="Hunsperger H.M."/>
            <person name="Ryken S.A."/>
            <person name="Yost W."/>
            <person name="Jha R.K."/>
            <person name="Patterson J."/>
            <person name="Monnat R.J. Jr."/>
            <person name="Barlow S.B."/>
            <person name="Starkenburg S.R."/>
            <person name="Cattolico R.A."/>
        </authorList>
    </citation>
    <scope>NUCLEOTIDE SEQUENCE</scope>
    <source>
        <strain evidence="3">CCMP291</strain>
    </source>
</reference>
<accession>A0A0M0KD31</accession>
<evidence type="ECO:0000313" key="3">
    <source>
        <dbReference type="Proteomes" id="UP000037460"/>
    </source>
</evidence>
<comment type="caution">
    <text evidence="2">The sequence shown here is derived from an EMBL/GenBank/DDBJ whole genome shotgun (WGS) entry which is preliminary data.</text>
</comment>